<organism evidence="8">
    <name type="scientific">Alexandrium monilatum</name>
    <dbReference type="NCBI Taxonomy" id="311494"/>
    <lineage>
        <taxon>Eukaryota</taxon>
        <taxon>Sar</taxon>
        <taxon>Alveolata</taxon>
        <taxon>Dinophyceae</taxon>
        <taxon>Gonyaulacales</taxon>
        <taxon>Pyrocystaceae</taxon>
        <taxon>Alexandrium</taxon>
    </lineage>
</organism>
<evidence type="ECO:0000256" key="3">
    <source>
        <dbReference type="ARBA" id="ARBA00022603"/>
    </source>
</evidence>
<comment type="pathway">
    <text evidence="2">Lipid metabolism.</text>
</comment>
<evidence type="ECO:0000256" key="1">
    <source>
        <dbReference type="ARBA" id="ARBA00004969"/>
    </source>
</evidence>
<protein>
    <recommendedName>
        <fullName evidence="5">phosphoethanolamine N-methyltransferase</fullName>
        <ecNumber evidence="5">2.1.1.103</ecNumber>
    </recommendedName>
</protein>
<evidence type="ECO:0000313" key="8">
    <source>
        <dbReference type="EMBL" id="CAE4619223.1"/>
    </source>
</evidence>
<evidence type="ECO:0000256" key="5">
    <source>
        <dbReference type="ARBA" id="ARBA00035674"/>
    </source>
</evidence>
<dbReference type="EC" id="2.1.1.103" evidence="5"/>
<dbReference type="Gene3D" id="3.40.50.150">
    <property type="entry name" value="Vaccinia Virus protein VP39"/>
    <property type="match status" value="1"/>
</dbReference>
<dbReference type="PANTHER" id="PTHR44307">
    <property type="entry name" value="PHOSPHOETHANOLAMINE METHYLTRANSFERASE"/>
    <property type="match status" value="1"/>
</dbReference>
<dbReference type="SUPFAM" id="SSF53335">
    <property type="entry name" value="S-adenosyl-L-methionine-dependent methyltransferases"/>
    <property type="match status" value="1"/>
</dbReference>
<proteinExistence type="predicted"/>
<evidence type="ECO:0000256" key="4">
    <source>
        <dbReference type="ARBA" id="ARBA00022679"/>
    </source>
</evidence>
<dbReference type="CDD" id="cd02440">
    <property type="entry name" value="AdoMet_MTases"/>
    <property type="match status" value="1"/>
</dbReference>
<dbReference type="EMBL" id="HBNR01053701">
    <property type="protein sequence ID" value="CAE4619223.1"/>
    <property type="molecule type" value="Transcribed_RNA"/>
</dbReference>
<dbReference type="GO" id="GO:0000234">
    <property type="term" value="F:phosphoethanolamine N-methyltransferase activity"/>
    <property type="evidence" value="ECO:0007669"/>
    <property type="project" value="UniProtKB-EC"/>
</dbReference>
<comment type="catalytic activity">
    <reaction evidence="6">
        <text>N,N-dimethylethanolamine phosphate + S-adenosyl-L-methionine = phosphocholine + S-adenosyl-L-homocysteine + H(+)</text>
        <dbReference type="Rhea" id="RHEA:25325"/>
        <dbReference type="ChEBI" id="CHEBI:15378"/>
        <dbReference type="ChEBI" id="CHEBI:57856"/>
        <dbReference type="ChEBI" id="CHEBI:58641"/>
        <dbReference type="ChEBI" id="CHEBI:59789"/>
        <dbReference type="ChEBI" id="CHEBI:295975"/>
        <dbReference type="EC" id="2.1.1.103"/>
    </reaction>
    <physiologicalReaction direction="left-to-right" evidence="6">
        <dbReference type="Rhea" id="RHEA:25326"/>
    </physiologicalReaction>
</comment>
<sequence>MRALAQASLPRTIQPWAVRSLRPCRAAARGMATEERSGGAMTSGTMYNWRVAAVQNALAQRGKAEGPLTVEDLTSLGHLDQYHYLGAQACDELIQELGLSAGVRVLDVGSGIGGPARYIAAKSGCDVTGVELQADLVEAAKSLTERVGLSDRVRFQTADFVEACRTGGNDSLRSDFDHLISLLVFCHFPDMSAALAACRECLKPGGTFLIEDLALVGTAFTPEEAANLRDVVHTPSVTSPAGYVELLEAAGFVDVEVDVLTEPWRAWTKARHEAFRDSKEETVRLHGEELFNSRCRFYGVVDSLFAGGNLGGVRITGRRPTEAEVRLRRGRAQALASGRGRGPVVLNELGSTAGGASTSSGAPASVQPLLPAGPDITEERYHDSLQYHFFLPGLFIAGRVFHTKTLQQHSAWMYDESTGQMTELFAPSYDTMVQKVGEQSLHLESEHMRIVDAPGGGEFMAKASGVSLTFEQVSDFTWLPSGQTRDAVIHRPDLRCRLVSGGRELEGTGYSKRYFGLYPRFWGYRFIHGRVAAAGGRQSFLWTADAAFGDHKYNYFKLLPPSGALVSAGSKDTWQQDTSAFAHVEGVRHEVHLRPLCAWETVIGGPGRAMESKMQNRYCEVELLIGGKASRGVAYNERCYGTLG</sequence>
<reference evidence="8" key="1">
    <citation type="submission" date="2021-01" db="EMBL/GenBank/DDBJ databases">
        <authorList>
            <person name="Corre E."/>
            <person name="Pelletier E."/>
            <person name="Niang G."/>
            <person name="Scheremetjew M."/>
            <person name="Finn R."/>
            <person name="Kale V."/>
            <person name="Holt S."/>
            <person name="Cochrane G."/>
            <person name="Meng A."/>
            <person name="Brown T."/>
            <person name="Cohen L."/>
        </authorList>
    </citation>
    <scope>NUCLEOTIDE SEQUENCE</scope>
    <source>
        <strain evidence="8">CCMP3105</strain>
    </source>
</reference>
<comment type="catalytic activity">
    <reaction evidence="7">
        <text>N-methylethanolamine phosphate + S-adenosyl-L-methionine = N,N-dimethylethanolamine phosphate + S-adenosyl-L-homocysteine + H(+)</text>
        <dbReference type="Rhea" id="RHEA:25321"/>
        <dbReference type="ChEBI" id="CHEBI:15378"/>
        <dbReference type="ChEBI" id="CHEBI:57781"/>
        <dbReference type="ChEBI" id="CHEBI:57856"/>
        <dbReference type="ChEBI" id="CHEBI:58641"/>
        <dbReference type="ChEBI" id="CHEBI:59789"/>
        <dbReference type="EC" id="2.1.1.103"/>
    </reaction>
    <physiologicalReaction direction="left-to-right" evidence="7">
        <dbReference type="Rhea" id="RHEA:25322"/>
    </physiologicalReaction>
</comment>
<comment type="pathway">
    <text evidence="1">Phospholipid metabolism; phosphatidylcholine biosynthesis.</text>
</comment>
<dbReference type="PANTHER" id="PTHR44307:SF2">
    <property type="entry name" value="PHOSPHOETHANOLAMINE METHYLTRANSFERASE ISOFORM X1"/>
    <property type="match status" value="1"/>
</dbReference>
<evidence type="ECO:0000256" key="2">
    <source>
        <dbReference type="ARBA" id="ARBA00005189"/>
    </source>
</evidence>
<dbReference type="InterPro" id="IPR029063">
    <property type="entry name" value="SAM-dependent_MTases_sf"/>
</dbReference>
<gene>
    <name evidence="8" type="ORF">AMON00008_LOCUS37703</name>
</gene>
<accession>A0A7S4RM83</accession>
<dbReference type="GO" id="GO:0032259">
    <property type="term" value="P:methylation"/>
    <property type="evidence" value="ECO:0007669"/>
    <property type="project" value="UniProtKB-KW"/>
</dbReference>
<evidence type="ECO:0000256" key="7">
    <source>
        <dbReference type="ARBA" id="ARBA00047841"/>
    </source>
</evidence>
<dbReference type="AlphaFoldDB" id="A0A7S4RM83"/>
<dbReference type="Pfam" id="PF13489">
    <property type="entry name" value="Methyltransf_23"/>
    <property type="match status" value="1"/>
</dbReference>
<keyword evidence="4" id="KW-0808">Transferase</keyword>
<name>A0A7S4RM83_9DINO</name>
<keyword evidence="3" id="KW-0489">Methyltransferase</keyword>
<evidence type="ECO:0000256" key="6">
    <source>
        <dbReference type="ARBA" id="ARBA00047619"/>
    </source>
</evidence>